<reference evidence="1" key="1">
    <citation type="submission" date="2021-02" db="EMBL/GenBank/DDBJ databases">
        <authorList>
            <person name="Nowell W R."/>
        </authorList>
    </citation>
    <scope>NUCLEOTIDE SEQUENCE</scope>
</reference>
<evidence type="ECO:0000313" key="2">
    <source>
        <dbReference type="Proteomes" id="UP000663844"/>
    </source>
</evidence>
<dbReference type="EMBL" id="CAJOAZ010013584">
    <property type="protein sequence ID" value="CAF4269136.1"/>
    <property type="molecule type" value="Genomic_DNA"/>
</dbReference>
<feature type="non-terminal residue" evidence="1">
    <location>
        <position position="1"/>
    </location>
</feature>
<organism evidence="1 2">
    <name type="scientific">Adineta steineri</name>
    <dbReference type="NCBI Taxonomy" id="433720"/>
    <lineage>
        <taxon>Eukaryota</taxon>
        <taxon>Metazoa</taxon>
        <taxon>Spiralia</taxon>
        <taxon>Gnathifera</taxon>
        <taxon>Rotifera</taxon>
        <taxon>Eurotatoria</taxon>
        <taxon>Bdelloidea</taxon>
        <taxon>Adinetida</taxon>
        <taxon>Adinetidae</taxon>
        <taxon>Adineta</taxon>
    </lineage>
</organism>
<protein>
    <submittedName>
        <fullName evidence="1">Uncharacterized protein</fullName>
    </submittedName>
</protein>
<gene>
    <name evidence="1" type="ORF">OXD698_LOCUS44411</name>
</gene>
<name>A0A820FW23_9BILA</name>
<proteinExistence type="predicted"/>
<dbReference type="AlphaFoldDB" id="A0A820FW23"/>
<accession>A0A820FW23</accession>
<sequence>MKPSPFVSPYLTHVSLDLSSISFDVFEEMVIDIFHVVHVLRIFIRNNNDQMYTDANRWEQLILSHMRNLRIFDIRHETWSRNITTNNQQIHPSTCLNSKKTHLQSVQHLRIDNENEIIHYKYYFPNVTTLTLENSLSCTLIKSRSLSLTKIIEILRFTPYIRTLIFESMPLYGVNYKSIQQNQTFQLVSNTNMITNVIFKQRCTLDKLQLFVALCSRIQHLTIGHDTEDLESI</sequence>
<dbReference type="Proteomes" id="UP000663844">
    <property type="component" value="Unassembled WGS sequence"/>
</dbReference>
<evidence type="ECO:0000313" key="1">
    <source>
        <dbReference type="EMBL" id="CAF4269136.1"/>
    </source>
</evidence>
<comment type="caution">
    <text evidence="1">The sequence shown here is derived from an EMBL/GenBank/DDBJ whole genome shotgun (WGS) entry which is preliminary data.</text>
</comment>